<keyword evidence="5 7" id="KW-0010">Activator</keyword>
<dbReference type="NCBIfam" id="TIGR01481">
    <property type="entry name" value="ccpA"/>
    <property type="match status" value="1"/>
</dbReference>
<keyword evidence="9" id="KW-1185">Reference proteome</keyword>
<evidence type="ECO:0000256" key="2">
    <source>
        <dbReference type="ARBA" id="ARBA00022491"/>
    </source>
</evidence>
<name>A0A109RGR0_9LACT</name>
<evidence type="ECO:0000256" key="3">
    <source>
        <dbReference type="ARBA" id="ARBA00023015"/>
    </source>
</evidence>
<dbReference type="OrthoDB" id="9784962at2"/>
<dbReference type="PROSITE" id="PS00356">
    <property type="entry name" value="HTH_LACI_1"/>
    <property type="match status" value="1"/>
</dbReference>
<dbReference type="GO" id="GO:0003700">
    <property type="term" value="F:DNA-binding transcription factor activity"/>
    <property type="evidence" value="ECO:0007669"/>
    <property type="project" value="TreeGrafter"/>
</dbReference>
<keyword evidence="4 7" id="KW-0238">DNA-binding</keyword>
<dbReference type="Proteomes" id="UP000062260">
    <property type="component" value="Chromosome"/>
</dbReference>
<comment type="function">
    <text evidence="7">Global transcriptional regulator of carbon catabolite repression (CCR) and carbon catabolite activation (CCA), which ensures optimal energy usage under diverse conditions.</text>
</comment>
<dbReference type="CDD" id="cd01392">
    <property type="entry name" value="HTH_LacI"/>
    <property type="match status" value="1"/>
</dbReference>
<proteinExistence type="predicted"/>
<evidence type="ECO:0000256" key="6">
    <source>
        <dbReference type="ARBA" id="ARBA00023163"/>
    </source>
</evidence>
<keyword evidence="2 7" id="KW-0678">Repressor</keyword>
<dbReference type="Pfam" id="PF00356">
    <property type="entry name" value="LacI"/>
    <property type="match status" value="1"/>
</dbReference>
<dbReference type="AlphaFoldDB" id="A0A109RGR0"/>
<evidence type="ECO:0000256" key="1">
    <source>
        <dbReference type="ARBA" id="ARBA00019435"/>
    </source>
</evidence>
<sequence length="336" mass="37439">MEKQTVTIYDVAREAGVSMATVSRVVNGNTNVKPSTREKVMKVIEALDYRPNAVARGLASKRTTTVGVIIPDITNLFFSSLAQGIDDIAKMYKYNIILTNAEEGQEENALSSVLARQVDGIVYMGHSLPENIRKELKRSRIPVVLAAMNDSKEEFSSVNIDYETAIYEVTQRLIKSGRQHVAFVAQEDYLGDNQPSRLNGYKRAIKVSDLPVEEDLIFGLNQGKYKNAYDFAEKLKNSRADAAVIINDEIAAGILNYLQDEGVNVPEDFSLVSSNDSAVVEMVRPRLTSICPPLYDIGAVAMRILTKMMDKDDDDEIDKVVTLPYKISERQSTRDI</sequence>
<dbReference type="InterPro" id="IPR046335">
    <property type="entry name" value="LacI/GalR-like_sensor"/>
</dbReference>
<dbReference type="PROSITE" id="PS50932">
    <property type="entry name" value="HTH_LACI_2"/>
    <property type="match status" value="1"/>
</dbReference>
<dbReference type="FunFam" id="1.10.260.40:FF:000002">
    <property type="entry name" value="HTH-type transcriptional repressor PurR"/>
    <property type="match status" value="1"/>
</dbReference>
<dbReference type="Gene3D" id="3.40.50.2300">
    <property type="match status" value="2"/>
</dbReference>
<evidence type="ECO:0000256" key="4">
    <source>
        <dbReference type="ARBA" id="ARBA00023125"/>
    </source>
</evidence>
<dbReference type="SUPFAM" id="SSF47413">
    <property type="entry name" value="lambda repressor-like DNA-binding domains"/>
    <property type="match status" value="1"/>
</dbReference>
<keyword evidence="6 7" id="KW-0804">Transcription</keyword>
<dbReference type="PRINTS" id="PR00036">
    <property type="entry name" value="HTHLACI"/>
</dbReference>
<dbReference type="SUPFAM" id="SSF53822">
    <property type="entry name" value="Periplasmic binding protein-like I"/>
    <property type="match status" value="1"/>
</dbReference>
<accession>A0A109RGR0</accession>
<dbReference type="GO" id="GO:0000976">
    <property type="term" value="F:transcription cis-regulatory region binding"/>
    <property type="evidence" value="ECO:0007669"/>
    <property type="project" value="TreeGrafter"/>
</dbReference>
<dbReference type="PROSITE" id="PS50943">
    <property type="entry name" value="HTH_CROC1"/>
    <property type="match status" value="1"/>
</dbReference>
<gene>
    <name evidence="8" type="ORF">AWM75_02260</name>
</gene>
<dbReference type="InterPro" id="IPR028082">
    <property type="entry name" value="Peripla_BP_I"/>
</dbReference>
<dbReference type="RefSeq" id="WP_067977723.1">
    <property type="nucleotide sequence ID" value="NZ_CP014163.1"/>
</dbReference>
<protein>
    <recommendedName>
        <fullName evidence="1 7">Catabolite control protein A</fullName>
    </recommendedName>
</protein>
<dbReference type="InterPro" id="IPR001387">
    <property type="entry name" value="Cro/C1-type_HTH"/>
</dbReference>
<dbReference type="Gene3D" id="1.10.260.40">
    <property type="entry name" value="lambda repressor-like DNA-binding domains"/>
    <property type="match status" value="1"/>
</dbReference>
<reference evidence="9" key="2">
    <citation type="submission" date="2016-01" db="EMBL/GenBank/DDBJ databases">
        <title>Six Aerococcus type strain genome sequencing and assembly using PacBio and Illumina Hiseq.</title>
        <authorList>
            <person name="Carkaci D."/>
            <person name="Dargis R."/>
            <person name="Nielsen X.C."/>
            <person name="Skovgaard O."/>
            <person name="Fuursted K."/>
            <person name="Christensen J.J."/>
        </authorList>
    </citation>
    <scope>NUCLEOTIDE SEQUENCE [LARGE SCALE GENOMIC DNA]</scope>
    <source>
        <strain evidence="9">CCUG42038B</strain>
    </source>
</reference>
<dbReference type="InterPro" id="IPR000843">
    <property type="entry name" value="HTH_LacI"/>
</dbReference>
<evidence type="ECO:0000313" key="8">
    <source>
        <dbReference type="EMBL" id="AMB98886.1"/>
    </source>
</evidence>
<organism evidence="8 9">
    <name type="scientific">Aerococcus urinaehominis</name>
    <dbReference type="NCBI Taxonomy" id="128944"/>
    <lineage>
        <taxon>Bacteria</taxon>
        <taxon>Bacillati</taxon>
        <taxon>Bacillota</taxon>
        <taxon>Bacilli</taxon>
        <taxon>Lactobacillales</taxon>
        <taxon>Aerococcaceae</taxon>
        <taxon>Aerococcus</taxon>
    </lineage>
</organism>
<dbReference type="PANTHER" id="PTHR30146">
    <property type="entry name" value="LACI-RELATED TRANSCRIPTIONAL REPRESSOR"/>
    <property type="match status" value="1"/>
</dbReference>
<evidence type="ECO:0000313" key="9">
    <source>
        <dbReference type="Proteomes" id="UP000062260"/>
    </source>
</evidence>
<dbReference type="InterPro" id="IPR006377">
    <property type="entry name" value="CcpA"/>
</dbReference>
<dbReference type="PANTHER" id="PTHR30146:SF150">
    <property type="entry name" value="ARABINOSE METABOLISM TRANSCRIPTIONAL REPRESSOR"/>
    <property type="match status" value="1"/>
</dbReference>
<evidence type="ECO:0000256" key="7">
    <source>
        <dbReference type="RuleBase" id="RU368079"/>
    </source>
</evidence>
<dbReference type="KEGG" id="auh:AWM75_02260"/>
<dbReference type="InterPro" id="IPR010982">
    <property type="entry name" value="Lambda_DNA-bd_dom_sf"/>
</dbReference>
<dbReference type="Pfam" id="PF13377">
    <property type="entry name" value="Peripla_BP_3"/>
    <property type="match status" value="1"/>
</dbReference>
<dbReference type="EMBL" id="CP014163">
    <property type="protein sequence ID" value="AMB98886.1"/>
    <property type="molecule type" value="Genomic_DNA"/>
</dbReference>
<evidence type="ECO:0000256" key="5">
    <source>
        <dbReference type="ARBA" id="ARBA00023159"/>
    </source>
</evidence>
<reference evidence="8 9" key="1">
    <citation type="journal article" date="2016" name="Genome Announc.">
        <title>Complete Genome Sequences of Aerococcus christensenii CCUG 28831T, Aerococcus sanguinicola CCUG 43001T, Aerococcus urinae CCUG 36881T, Aerococcus urinaeequi CCUG 28094T, Aerococcus urinaehominis CCUG 42038 BT, and Aerococcus viridans CCUG 4311T.</title>
        <authorList>
            <person name="Carkaci D."/>
            <person name="Dargis R."/>
            <person name="Nielsen X.C."/>
            <person name="Skovgaard O."/>
            <person name="Fuursted K."/>
            <person name="Christensen J.J."/>
        </authorList>
    </citation>
    <scope>NUCLEOTIDE SEQUENCE [LARGE SCALE GENOMIC DNA]</scope>
    <source>
        <strain evidence="8 9">CCUG42038B</strain>
    </source>
</reference>
<keyword evidence="3 7" id="KW-0805">Transcription regulation</keyword>
<dbReference type="SMART" id="SM00354">
    <property type="entry name" value="HTH_LACI"/>
    <property type="match status" value="1"/>
</dbReference>
<dbReference type="STRING" id="128944.AWM75_02260"/>